<name>A0A0G0ZIW4_9BACT</name>
<evidence type="ECO:0000313" key="1">
    <source>
        <dbReference type="EMBL" id="KKS48692.1"/>
    </source>
</evidence>
<protein>
    <submittedName>
        <fullName evidence="1">Uncharacterized protein</fullName>
    </submittedName>
</protein>
<gene>
    <name evidence="1" type="ORF">UV11_C0005G0011</name>
</gene>
<dbReference type="Proteomes" id="UP000034036">
    <property type="component" value="Unassembled WGS sequence"/>
</dbReference>
<comment type="caution">
    <text evidence="1">The sequence shown here is derived from an EMBL/GenBank/DDBJ whole genome shotgun (WGS) entry which is preliminary data.</text>
</comment>
<organism evidence="1 2">
    <name type="scientific">Candidatus Giovannonibacteria bacterium GW2011_GWF2_42_19</name>
    <dbReference type="NCBI Taxonomy" id="1618659"/>
    <lineage>
        <taxon>Bacteria</taxon>
        <taxon>Candidatus Giovannoniibacteriota</taxon>
    </lineage>
</organism>
<reference evidence="1 2" key="1">
    <citation type="journal article" date="2015" name="Nature">
        <title>rRNA introns, odd ribosomes, and small enigmatic genomes across a large radiation of phyla.</title>
        <authorList>
            <person name="Brown C.T."/>
            <person name="Hug L.A."/>
            <person name="Thomas B.C."/>
            <person name="Sharon I."/>
            <person name="Castelle C.J."/>
            <person name="Singh A."/>
            <person name="Wilkins M.J."/>
            <person name="Williams K.H."/>
            <person name="Banfield J.F."/>
        </authorList>
    </citation>
    <scope>NUCLEOTIDE SEQUENCE [LARGE SCALE GENOMIC DNA]</scope>
</reference>
<dbReference type="EMBL" id="LCDF01000005">
    <property type="protein sequence ID" value="KKS48692.1"/>
    <property type="molecule type" value="Genomic_DNA"/>
</dbReference>
<evidence type="ECO:0000313" key="2">
    <source>
        <dbReference type="Proteomes" id="UP000034036"/>
    </source>
</evidence>
<proteinExistence type="predicted"/>
<sequence>MEYLSCQLEKHDADFLVYLNIYHNGERIMFGCFECTKKYGYWCEEHHCQHSGFPPDGTACIKCIAKLAALNAANAMSYLKKLEEGLPKAIWQELCDFLDPQPEAPNIKFRAMRVIHELATRAVCKRTSIEGELKFVIDSKSIDPIFPSVIKQRIIKEMTRLQQ</sequence>
<dbReference type="STRING" id="1618659.UV11_C0005G0011"/>
<dbReference type="AlphaFoldDB" id="A0A0G0ZIW4"/>
<accession>A0A0G0ZIW4</accession>